<reference evidence="1" key="1">
    <citation type="submission" date="2023-03" db="EMBL/GenBank/DDBJ databases">
        <title>Massive genome expansion in bonnet fungi (Mycena s.s.) driven by repeated elements and novel gene families across ecological guilds.</title>
        <authorList>
            <consortium name="Lawrence Berkeley National Laboratory"/>
            <person name="Harder C.B."/>
            <person name="Miyauchi S."/>
            <person name="Viragh M."/>
            <person name="Kuo A."/>
            <person name="Thoen E."/>
            <person name="Andreopoulos B."/>
            <person name="Lu D."/>
            <person name="Skrede I."/>
            <person name="Drula E."/>
            <person name="Henrissat B."/>
            <person name="Morin E."/>
            <person name="Kohler A."/>
            <person name="Barry K."/>
            <person name="LaButti K."/>
            <person name="Morin E."/>
            <person name="Salamov A."/>
            <person name="Lipzen A."/>
            <person name="Mereny Z."/>
            <person name="Hegedus B."/>
            <person name="Baldrian P."/>
            <person name="Stursova M."/>
            <person name="Weitz H."/>
            <person name="Taylor A."/>
            <person name="Grigoriev I.V."/>
            <person name="Nagy L.G."/>
            <person name="Martin F."/>
            <person name="Kauserud H."/>
        </authorList>
    </citation>
    <scope>NUCLEOTIDE SEQUENCE</scope>
    <source>
        <strain evidence="1">CBHHK182m</strain>
    </source>
</reference>
<proteinExistence type="predicted"/>
<organism evidence="1 2">
    <name type="scientific">Mycena metata</name>
    <dbReference type="NCBI Taxonomy" id="1033252"/>
    <lineage>
        <taxon>Eukaryota</taxon>
        <taxon>Fungi</taxon>
        <taxon>Dikarya</taxon>
        <taxon>Basidiomycota</taxon>
        <taxon>Agaricomycotina</taxon>
        <taxon>Agaricomycetes</taxon>
        <taxon>Agaricomycetidae</taxon>
        <taxon>Agaricales</taxon>
        <taxon>Marasmiineae</taxon>
        <taxon>Mycenaceae</taxon>
        <taxon>Mycena</taxon>
    </lineage>
</organism>
<evidence type="ECO:0000313" key="2">
    <source>
        <dbReference type="Proteomes" id="UP001215598"/>
    </source>
</evidence>
<dbReference type="EMBL" id="JARKIB010000116">
    <property type="protein sequence ID" value="KAJ7737513.1"/>
    <property type="molecule type" value="Genomic_DNA"/>
</dbReference>
<dbReference type="Proteomes" id="UP001215598">
    <property type="component" value="Unassembled WGS sequence"/>
</dbReference>
<evidence type="ECO:0000313" key="1">
    <source>
        <dbReference type="EMBL" id="KAJ7737513.1"/>
    </source>
</evidence>
<name>A0AAD7I8K8_9AGAR</name>
<dbReference type="AlphaFoldDB" id="A0AAD7I8K8"/>
<protein>
    <submittedName>
        <fullName evidence="1">Uncharacterized protein</fullName>
    </submittedName>
</protein>
<gene>
    <name evidence="1" type="ORF">B0H16DRAFT_1466155</name>
</gene>
<sequence length="188" mass="19983">MLGEAWLHLTQSADPSKRQVLFGDLSGFIQAPEAVKPENLAEILEGVGCTFHGLALVSTLYLALLVPRKPGVMDVIAAHLLAGLFNFSTQSTARLTRKRDLISLSAPLATPSSQNAVQTLTNALCAATRSLIQGGDPIEIDYTAEILRQTFNLLAVTLVKSPGYQGVPVALKSGLLRAYLGILLCSNA</sequence>
<keyword evidence="2" id="KW-1185">Reference proteome</keyword>
<accession>A0AAD7I8K8</accession>
<comment type="caution">
    <text evidence="1">The sequence shown here is derived from an EMBL/GenBank/DDBJ whole genome shotgun (WGS) entry which is preliminary data.</text>
</comment>